<name>A0A6J7IEG9_9ZZZZ</name>
<sequence>MTTHLKESTNTTGVGDDAMASFGKHELCVFGGDAYVAQERTLERSTNRPALNRDDHGSIKIEQLLDALVAAGHEFVMGEARGVVANGTNVAAG</sequence>
<dbReference type="EMBL" id="CAFBNA010000034">
    <property type="protein sequence ID" value="CAB4929553.1"/>
    <property type="molecule type" value="Genomic_DNA"/>
</dbReference>
<organism evidence="1">
    <name type="scientific">freshwater metagenome</name>
    <dbReference type="NCBI Taxonomy" id="449393"/>
    <lineage>
        <taxon>unclassified sequences</taxon>
        <taxon>metagenomes</taxon>
        <taxon>ecological metagenomes</taxon>
    </lineage>
</organism>
<dbReference type="AlphaFoldDB" id="A0A6J7IEG9"/>
<proteinExistence type="predicted"/>
<evidence type="ECO:0000313" key="1">
    <source>
        <dbReference type="EMBL" id="CAB4929553.1"/>
    </source>
</evidence>
<accession>A0A6J7IEG9</accession>
<reference evidence="1" key="1">
    <citation type="submission" date="2020-05" db="EMBL/GenBank/DDBJ databases">
        <authorList>
            <person name="Chiriac C."/>
            <person name="Salcher M."/>
            <person name="Ghai R."/>
            <person name="Kavagutti S V."/>
        </authorList>
    </citation>
    <scope>NUCLEOTIDE SEQUENCE</scope>
</reference>
<gene>
    <name evidence="1" type="ORF">UFOPK3708_00760</name>
</gene>
<protein>
    <submittedName>
        <fullName evidence="1">Unannotated protein</fullName>
    </submittedName>
</protein>